<dbReference type="EMBL" id="JAULSR010000002">
    <property type="protein sequence ID" value="KAK0630034.1"/>
    <property type="molecule type" value="Genomic_DNA"/>
</dbReference>
<name>A0AA40CA17_9PEZI</name>
<keyword evidence="1" id="KW-0732">Signal</keyword>
<accession>A0AA40CA17</accession>
<comment type="caution">
    <text evidence="2">The sequence shown here is derived from an EMBL/GenBank/DDBJ whole genome shotgun (WGS) entry which is preliminary data.</text>
</comment>
<protein>
    <recommendedName>
        <fullName evidence="4">BTB domain-containing protein</fullName>
    </recommendedName>
</protein>
<dbReference type="Proteomes" id="UP001174934">
    <property type="component" value="Unassembled WGS sequence"/>
</dbReference>
<feature type="signal peptide" evidence="1">
    <location>
        <begin position="1"/>
        <end position="18"/>
    </location>
</feature>
<evidence type="ECO:0000256" key="1">
    <source>
        <dbReference type="SAM" id="SignalP"/>
    </source>
</evidence>
<organism evidence="2 3">
    <name type="scientific">Bombardia bombarda</name>
    <dbReference type="NCBI Taxonomy" id="252184"/>
    <lineage>
        <taxon>Eukaryota</taxon>
        <taxon>Fungi</taxon>
        <taxon>Dikarya</taxon>
        <taxon>Ascomycota</taxon>
        <taxon>Pezizomycotina</taxon>
        <taxon>Sordariomycetes</taxon>
        <taxon>Sordariomycetidae</taxon>
        <taxon>Sordariales</taxon>
        <taxon>Lasiosphaeriaceae</taxon>
        <taxon>Bombardia</taxon>
    </lineage>
</organism>
<evidence type="ECO:0000313" key="2">
    <source>
        <dbReference type="EMBL" id="KAK0630034.1"/>
    </source>
</evidence>
<reference evidence="2" key="1">
    <citation type="submission" date="2023-06" db="EMBL/GenBank/DDBJ databases">
        <title>Genome-scale phylogeny and comparative genomics of the fungal order Sordariales.</title>
        <authorList>
            <consortium name="Lawrence Berkeley National Laboratory"/>
            <person name="Hensen N."/>
            <person name="Bonometti L."/>
            <person name="Westerberg I."/>
            <person name="Brannstrom I.O."/>
            <person name="Guillou S."/>
            <person name="Cros-Aarteil S."/>
            <person name="Calhoun S."/>
            <person name="Haridas S."/>
            <person name="Kuo A."/>
            <person name="Mondo S."/>
            <person name="Pangilinan J."/>
            <person name="Riley R."/>
            <person name="LaButti K."/>
            <person name="Andreopoulos B."/>
            <person name="Lipzen A."/>
            <person name="Chen C."/>
            <person name="Yanf M."/>
            <person name="Daum C."/>
            <person name="Ng V."/>
            <person name="Clum A."/>
            <person name="Steindorff A."/>
            <person name="Ohm R."/>
            <person name="Martin F."/>
            <person name="Silar P."/>
            <person name="Natvig D."/>
            <person name="Lalanne C."/>
            <person name="Gautier V."/>
            <person name="Ament-velasquez S.L."/>
            <person name="Kruys A."/>
            <person name="Hutchinson M.I."/>
            <person name="Powell A.J."/>
            <person name="Barry K."/>
            <person name="Miller A.N."/>
            <person name="Grigoriev I.V."/>
            <person name="Debuchy R."/>
            <person name="Gladieux P."/>
            <person name="Thoren M.H."/>
            <person name="Johannesson H."/>
        </authorList>
    </citation>
    <scope>NUCLEOTIDE SEQUENCE</scope>
    <source>
        <strain evidence="2">SMH3391-2</strain>
    </source>
</reference>
<evidence type="ECO:0008006" key="4">
    <source>
        <dbReference type="Google" id="ProtNLM"/>
    </source>
</evidence>
<sequence length="113" mass="12504">MHLALLICLSTPMPSIYTVVIQHRAGKTSHRAEGRLNNCSQIFINIFISVESGAQGKSVVELRGPKELLDISPCTFKALIHLLHFAPDFLDEFDVGSEIFHASVRLLGQCTQN</sequence>
<dbReference type="AlphaFoldDB" id="A0AA40CA17"/>
<evidence type="ECO:0000313" key="3">
    <source>
        <dbReference type="Proteomes" id="UP001174934"/>
    </source>
</evidence>
<proteinExistence type="predicted"/>
<feature type="chain" id="PRO_5041435038" description="BTB domain-containing protein" evidence="1">
    <location>
        <begin position="19"/>
        <end position="113"/>
    </location>
</feature>
<gene>
    <name evidence="2" type="ORF">B0T17DRAFT_208177</name>
</gene>
<keyword evidence="3" id="KW-1185">Reference proteome</keyword>